<evidence type="ECO:0000313" key="1">
    <source>
        <dbReference type="EMBL" id="EGO19746.1"/>
    </source>
</evidence>
<dbReference type="HOGENOM" id="CLU_2086262_0_0_1"/>
<dbReference type="RefSeq" id="XP_007323181.1">
    <property type="nucleotide sequence ID" value="XM_007323119.1"/>
</dbReference>
<evidence type="ECO:0008006" key="2">
    <source>
        <dbReference type="Google" id="ProtNLM"/>
    </source>
</evidence>
<dbReference type="OrthoDB" id="2687513at2759"/>
<dbReference type="EMBL" id="GL945442">
    <property type="protein sequence ID" value="EGO19746.1"/>
    <property type="molecule type" value="Genomic_DNA"/>
</dbReference>
<name>F8PAA6_SERL9</name>
<accession>F8PAA6</accession>
<reference evidence="1" key="1">
    <citation type="submission" date="2011-04" db="EMBL/GenBank/DDBJ databases">
        <title>Evolution of plant cell wall degrading machinery underlies the functional diversity of forest fungi.</title>
        <authorList>
            <consortium name="US DOE Joint Genome Institute (JGI-PGF)"/>
            <person name="Eastwood D.C."/>
            <person name="Floudas D."/>
            <person name="Binder M."/>
            <person name="Majcherczyk A."/>
            <person name="Schneider P."/>
            <person name="Aerts A."/>
            <person name="Asiegbu F.O."/>
            <person name="Baker S.E."/>
            <person name="Barry K."/>
            <person name="Bendiksby M."/>
            <person name="Blumentritt M."/>
            <person name="Coutinho P.M."/>
            <person name="Cullen D."/>
            <person name="Cullen D."/>
            <person name="Gathman A."/>
            <person name="Goodell B."/>
            <person name="Henrissat B."/>
            <person name="Ihrmark K."/>
            <person name="Kauserud H."/>
            <person name="Kohler A."/>
            <person name="LaButti K."/>
            <person name="Lapidus A."/>
            <person name="Lavin J.L."/>
            <person name="Lee Y.-H."/>
            <person name="Lindquist E."/>
            <person name="Lilly W."/>
            <person name="Lucas S."/>
            <person name="Morin E."/>
            <person name="Murat C."/>
            <person name="Oguiza J.A."/>
            <person name="Park J."/>
            <person name="Pisabarro A.G."/>
            <person name="Riley R."/>
            <person name="Rosling A."/>
            <person name="Salamov A."/>
            <person name="Schmidt O."/>
            <person name="Schmutz J."/>
            <person name="Skrede I."/>
            <person name="Stenlid J."/>
            <person name="Wiebenga A."/>
            <person name="Xie X."/>
            <person name="Kues U."/>
            <person name="Hibbett D.S."/>
            <person name="Hoffmeister D."/>
            <person name="Hogberg N."/>
            <person name="Martin F."/>
            <person name="Grigoriev I.V."/>
            <person name="Watkinson S.C."/>
        </authorList>
    </citation>
    <scope>NUCLEOTIDE SEQUENCE</scope>
    <source>
        <strain evidence="1">S7.9</strain>
    </source>
</reference>
<proteinExistence type="predicted"/>
<dbReference type="GeneID" id="18821102"/>
<sequence length="117" mass="12520">MAFTRTTSSGGGKTAVFYGLLLLIQELITNPVHGVKDLPTTPVILIVTPLIALGNTQVSSLTTTNNRAYQTEQAAEIANLNIKAIAVHSDSVQAAQAEGRDLLDEVRRCEWSVSDPT</sequence>
<dbReference type="Proteomes" id="UP000008064">
    <property type="component" value="Unassembled WGS sequence"/>
</dbReference>
<dbReference type="AlphaFoldDB" id="F8PAA6"/>
<protein>
    <recommendedName>
        <fullName evidence="2">DEAD/DEAH box helicase domain-containing protein</fullName>
    </recommendedName>
</protein>
<organism>
    <name type="scientific">Serpula lacrymans var. lacrymans (strain S7.9)</name>
    <name type="common">Dry rot fungus</name>
    <dbReference type="NCBI Taxonomy" id="578457"/>
    <lineage>
        <taxon>Eukaryota</taxon>
        <taxon>Fungi</taxon>
        <taxon>Dikarya</taxon>
        <taxon>Basidiomycota</taxon>
        <taxon>Agaricomycotina</taxon>
        <taxon>Agaricomycetes</taxon>
        <taxon>Agaricomycetidae</taxon>
        <taxon>Boletales</taxon>
        <taxon>Coniophorineae</taxon>
        <taxon>Serpulaceae</taxon>
        <taxon>Serpula</taxon>
    </lineage>
</organism>
<dbReference type="KEGG" id="sla:SERLADRAFT_477992"/>
<gene>
    <name evidence="1" type="ORF">SERLADRAFT_477992</name>
</gene>